<dbReference type="Gene3D" id="3.40.50.2000">
    <property type="entry name" value="Glycogen Phosphorylase B"/>
    <property type="match status" value="2"/>
</dbReference>
<name>A0ABS8VM90_DATST</name>
<dbReference type="Proteomes" id="UP000823775">
    <property type="component" value="Unassembled WGS sequence"/>
</dbReference>
<dbReference type="PANTHER" id="PTHR48049:SF84">
    <property type="entry name" value="UDP-GLYCOSYLTRANSFERASE 79A6"/>
    <property type="match status" value="1"/>
</dbReference>
<dbReference type="EMBL" id="JACEIK010005016">
    <property type="protein sequence ID" value="MCE0480523.1"/>
    <property type="molecule type" value="Genomic_DNA"/>
</dbReference>
<dbReference type="InterPro" id="IPR050481">
    <property type="entry name" value="UDP-glycosyltransf_plant"/>
</dbReference>
<sequence length="144" mass="15702">MLNSAPTTHIVPLTLPQVEGLPPGAETGPVVPDPLSGELEERWATWLNKFEAGTVIYSSFGSETFLNDDQIKELTLGFSSVIEALVNDCQVVMLPQKSDQLLNAKLVSGDMKAGVEVNRGYEDGYFGKGDIKEALDRVMMEVDK</sequence>
<keyword evidence="2" id="KW-1185">Reference proteome</keyword>
<gene>
    <name evidence="1" type="ORF">HAX54_037452</name>
</gene>
<comment type="caution">
    <text evidence="1">The sequence shown here is derived from an EMBL/GenBank/DDBJ whole genome shotgun (WGS) entry which is preliminary data.</text>
</comment>
<dbReference type="PANTHER" id="PTHR48049">
    <property type="entry name" value="GLYCOSYLTRANSFERASE"/>
    <property type="match status" value="1"/>
</dbReference>
<accession>A0ABS8VM90</accession>
<proteinExistence type="predicted"/>
<evidence type="ECO:0000313" key="1">
    <source>
        <dbReference type="EMBL" id="MCE0480523.1"/>
    </source>
</evidence>
<dbReference type="SUPFAM" id="SSF53756">
    <property type="entry name" value="UDP-Glycosyltransferase/glycogen phosphorylase"/>
    <property type="match status" value="1"/>
</dbReference>
<reference evidence="1 2" key="1">
    <citation type="journal article" date="2021" name="BMC Genomics">
        <title>Datura genome reveals duplications of psychoactive alkaloid biosynthetic genes and high mutation rate following tissue culture.</title>
        <authorList>
            <person name="Rajewski A."/>
            <person name="Carter-House D."/>
            <person name="Stajich J."/>
            <person name="Litt A."/>
        </authorList>
    </citation>
    <scope>NUCLEOTIDE SEQUENCE [LARGE SCALE GENOMIC DNA]</scope>
    <source>
        <strain evidence="1">AR-01</strain>
    </source>
</reference>
<organism evidence="1 2">
    <name type="scientific">Datura stramonium</name>
    <name type="common">Jimsonweed</name>
    <name type="synonym">Common thornapple</name>
    <dbReference type="NCBI Taxonomy" id="4076"/>
    <lineage>
        <taxon>Eukaryota</taxon>
        <taxon>Viridiplantae</taxon>
        <taxon>Streptophyta</taxon>
        <taxon>Embryophyta</taxon>
        <taxon>Tracheophyta</taxon>
        <taxon>Spermatophyta</taxon>
        <taxon>Magnoliopsida</taxon>
        <taxon>eudicotyledons</taxon>
        <taxon>Gunneridae</taxon>
        <taxon>Pentapetalae</taxon>
        <taxon>asterids</taxon>
        <taxon>lamiids</taxon>
        <taxon>Solanales</taxon>
        <taxon>Solanaceae</taxon>
        <taxon>Solanoideae</taxon>
        <taxon>Datureae</taxon>
        <taxon>Datura</taxon>
    </lineage>
</organism>
<evidence type="ECO:0000313" key="2">
    <source>
        <dbReference type="Proteomes" id="UP000823775"/>
    </source>
</evidence>
<protein>
    <submittedName>
        <fullName evidence="1">Uncharacterized protein</fullName>
    </submittedName>
</protein>